<proteinExistence type="predicted"/>
<protein>
    <submittedName>
        <fullName evidence="1">Uncharacterized protein</fullName>
    </submittedName>
</protein>
<dbReference type="EMBL" id="VSRR010000611">
    <property type="protein sequence ID" value="MPC17673.1"/>
    <property type="molecule type" value="Genomic_DNA"/>
</dbReference>
<dbReference type="AlphaFoldDB" id="A0A5B7D8X4"/>
<comment type="caution">
    <text evidence="1">The sequence shown here is derived from an EMBL/GenBank/DDBJ whole genome shotgun (WGS) entry which is preliminary data.</text>
</comment>
<gene>
    <name evidence="1" type="ORF">E2C01_010537</name>
</gene>
<accession>A0A5B7D8X4</accession>
<reference evidence="1 2" key="1">
    <citation type="submission" date="2019-05" db="EMBL/GenBank/DDBJ databases">
        <title>Another draft genome of Portunus trituberculatus and its Hox gene families provides insights of decapod evolution.</title>
        <authorList>
            <person name="Jeong J.-H."/>
            <person name="Song I."/>
            <person name="Kim S."/>
            <person name="Choi T."/>
            <person name="Kim D."/>
            <person name="Ryu S."/>
            <person name="Kim W."/>
        </authorList>
    </citation>
    <scope>NUCLEOTIDE SEQUENCE [LARGE SCALE GENOMIC DNA]</scope>
    <source>
        <tissue evidence="1">Muscle</tissue>
    </source>
</reference>
<evidence type="ECO:0000313" key="2">
    <source>
        <dbReference type="Proteomes" id="UP000324222"/>
    </source>
</evidence>
<name>A0A5B7D8X4_PORTR</name>
<dbReference type="Proteomes" id="UP000324222">
    <property type="component" value="Unassembled WGS sequence"/>
</dbReference>
<evidence type="ECO:0000313" key="1">
    <source>
        <dbReference type="EMBL" id="MPC17673.1"/>
    </source>
</evidence>
<organism evidence="1 2">
    <name type="scientific">Portunus trituberculatus</name>
    <name type="common">Swimming crab</name>
    <name type="synonym">Neptunus trituberculatus</name>
    <dbReference type="NCBI Taxonomy" id="210409"/>
    <lineage>
        <taxon>Eukaryota</taxon>
        <taxon>Metazoa</taxon>
        <taxon>Ecdysozoa</taxon>
        <taxon>Arthropoda</taxon>
        <taxon>Crustacea</taxon>
        <taxon>Multicrustacea</taxon>
        <taxon>Malacostraca</taxon>
        <taxon>Eumalacostraca</taxon>
        <taxon>Eucarida</taxon>
        <taxon>Decapoda</taxon>
        <taxon>Pleocyemata</taxon>
        <taxon>Brachyura</taxon>
        <taxon>Eubrachyura</taxon>
        <taxon>Portunoidea</taxon>
        <taxon>Portunidae</taxon>
        <taxon>Portuninae</taxon>
        <taxon>Portunus</taxon>
    </lineage>
</organism>
<sequence length="69" mass="7411">MLSGLSSFCTRARLPFLAASNNAASPLSRSATSWSLSFTKSRADFHKQSITSGHLTVTKIALTHLFVQG</sequence>
<keyword evidence="2" id="KW-1185">Reference proteome</keyword>